<protein>
    <recommendedName>
        <fullName evidence="5">Aminotransferase class I/classII large domain-containing protein</fullName>
    </recommendedName>
</protein>
<accession>A0A381QB64</accession>
<dbReference type="InterPro" id="IPR051926">
    <property type="entry name" value="Ala_Aminotransferase"/>
</dbReference>
<organism evidence="6">
    <name type="scientific">marine metagenome</name>
    <dbReference type="NCBI Taxonomy" id="408172"/>
    <lineage>
        <taxon>unclassified sequences</taxon>
        <taxon>metagenomes</taxon>
        <taxon>ecological metagenomes</taxon>
    </lineage>
</organism>
<evidence type="ECO:0000256" key="2">
    <source>
        <dbReference type="ARBA" id="ARBA00022576"/>
    </source>
</evidence>
<dbReference type="GO" id="GO:0008483">
    <property type="term" value="F:transaminase activity"/>
    <property type="evidence" value="ECO:0007669"/>
    <property type="project" value="UniProtKB-KW"/>
</dbReference>
<keyword evidence="3" id="KW-0808">Transferase</keyword>
<sequence length="416" mass="46485">MKQIEPVTAITPDNIEQSHKLDNICYDIRGPALEEAKKLEDEGHQILRLNIGNPAAFGFKAPDEILIDVAQNLHYAQGYSDSKGLYSARKAIMQECQRLQINNVNIEDIYLGNGVSELITIAMQALLNDSDEVLIPAPDYPLWTAAVSLSGGKPIHYLCDEQTDWYPSITDIESRITGRTRALVIINPNNPTGAVYSREILLDLVDLARKHKLILFTDEIYSKIVYDDSKFFPAASLCDDLFIVTFNGLSKSYRLAGFRSGWMILSGPKNGAENYIEGLEVLTNMRLCANVPAQLAVQTALGGHQSINEFVLPGGRLRRQRDLSWELLNQIPGLTCVKPTGAIYMFPRLDPAVYKIEDDLALVMALLHQEKILVVQGSAFNMGDKQHLRLVFLPNEDELKKAIGKIDRLLANYRTT</sequence>
<dbReference type="Pfam" id="PF00155">
    <property type="entry name" value="Aminotran_1_2"/>
    <property type="match status" value="1"/>
</dbReference>
<evidence type="ECO:0000313" key="6">
    <source>
        <dbReference type="EMBL" id="SUZ76571.1"/>
    </source>
</evidence>
<dbReference type="GO" id="GO:0030170">
    <property type="term" value="F:pyridoxal phosphate binding"/>
    <property type="evidence" value="ECO:0007669"/>
    <property type="project" value="InterPro"/>
</dbReference>
<feature type="domain" description="Aminotransferase class I/classII large" evidence="5">
    <location>
        <begin position="70"/>
        <end position="406"/>
    </location>
</feature>
<dbReference type="PANTHER" id="PTHR43488">
    <property type="entry name" value="GLUTAMATE-PYRUVATE AMINOTRANSFERASE ALAA"/>
    <property type="match status" value="1"/>
</dbReference>
<dbReference type="InterPro" id="IPR015422">
    <property type="entry name" value="PyrdxlP-dep_Trfase_small"/>
</dbReference>
<dbReference type="InterPro" id="IPR004839">
    <property type="entry name" value="Aminotransferase_I/II_large"/>
</dbReference>
<dbReference type="Gene3D" id="3.40.640.10">
    <property type="entry name" value="Type I PLP-dependent aspartate aminotransferase-like (Major domain)"/>
    <property type="match status" value="1"/>
</dbReference>
<dbReference type="SUPFAM" id="SSF53383">
    <property type="entry name" value="PLP-dependent transferases"/>
    <property type="match status" value="1"/>
</dbReference>
<proteinExistence type="predicted"/>
<keyword evidence="2" id="KW-0032">Aminotransferase</keyword>
<evidence type="ECO:0000256" key="3">
    <source>
        <dbReference type="ARBA" id="ARBA00022679"/>
    </source>
</evidence>
<dbReference type="InterPro" id="IPR015421">
    <property type="entry name" value="PyrdxlP-dep_Trfase_major"/>
</dbReference>
<dbReference type="InterPro" id="IPR015424">
    <property type="entry name" value="PyrdxlP-dep_Trfase"/>
</dbReference>
<gene>
    <name evidence="6" type="ORF">METZ01_LOCUS29425</name>
</gene>
<dbReference type="EMBL" id="UINC01001283">
    <property type="protein sequence ID" value="SUZ76571.1"/>
    <property type="molecule type" value="Genomic_DNA"/>
</dbReference>
<dbReference type="AlphaFoldDB" id="A0A381QB64"/>
<dbReference type="Gene3D" id="3.90.1150.10">
    <property type="entry name" value="Aspartate Aminotransferase, domain 1"/>
    <property type="match status" value="1"/>
</dbReference>
<keyword evidence="4" id="KW-0663">Pyridoxal phosphate</keyword>
<dbReference type="CDD" id="cd00609">
    <property type="entry name" value="AAT_like"/>
    <property type="match status" value="1"/>
</dbReference>
<evidence type="ECO:0000256" key="1">
    <source>
        <dbReference type="ARBA" id="ARBA00001933"/>
    </source>
</evidence>
<evidence type="ECO:0000256" key="4">
    <source>
        <dbReference type="ARBA" id="ARBA00022898"/>
    </source>
</evidence>
<comment type="cofactor">
    <cofactor evidence="1">
        <name>pyridoxal 5'-phosphate</name>
        <dbReference type="ChEBI" id="CHEBI:597326"/>
    </cofactor>
</comment>
<evidence type="ECO:0000259" key="5">
    <source>
        <dbReference type="Pfam" id="PF00155"/>
    </source>
</evidence>
<name>A0A381QB64_9ZZZZ</name>
<reference evidence="6" key="1">
    <citation type="submission" date="2018-05" db="EMBL/GenBank/DDBJ databases">
        <authorList>
            <person name="Lanie J.A."/>
            <person name="Ng W.-L."/>
            <person name="Kazmierczak K.M."/>
            <person name="Andrzejewski T.M."/>
            <person name="Davidsen T.M."/>
            <person name="Wayne K.J."/>
            <person name="Tettelin H."/>
            <person name="Glass J.I."/>
            <person name="Rusch D."/>
            <person name="Podicherti R."/>
            <person name="Tsui H.-C.T."/>
            <person name="Winkler M.E."/>
        </authorList>
    </citation>
    <scope>NUCLEOTIDE SEQUENCE</scope>
</reference>
<dbReference type="PANTHER" id="PTHR43488:SF2">
    <property type="entry name" value="GLUTAMATE-PYRUVATE AMINOTRANSFERASE ALAA"/>
    <property type="match status" value="1"/>
</dbReference>